<dbReference type="InterPro" id="IPR050763">
    <property type="entry name" value="ABC_transporter_ATP-binding"/>
</dbReference>
<evidence type="ECO:0000256" key="1">
    <source>
        <dbReference type="ARBA" id="ARBA00022448"/>
    </source>
</evidence>
<feature type="domain" description="ABC transporter" evidence="4">
    <location>
        <begin position="9"/>
        <end position="232"/>
    </location>
</feature>
<dbReference type="Pfam" id="PF00005">
    <property type="entry name" value="ABC_tran"/>
    <property type="match status" value="1"/>
</dbReference>
<dbReference type="GO" id="GO:0005524">
    <property type="term" value="F:ATP binding"/>
    <property type="evidence" value="ECO:0007669"/>
    <property type="project" value="UniProtKB-KW"/>
</dbReference>
<keyword evidence="2" id="KW-0547">Nucleotide-binding</keyword>
<dbReference type="EMBL" id="VTFT01000001">
    <property type="protein sequence ID" value="TYT27039.1"/>
    <property type="molecule type" value="Genomic_DNA"/>
</dbReference>
<dbReference type="AlphaFoldDB" id="A0A5D4XR39"/>
<evidence type="ECO:0000313" key="6">
    <source>
        <dbReference type="Proteomes" id="UP000324973"/>
    </source>
</evidence>
<keyword evidence="1" id="KW-0813">Transport</keyword>
<dbReference type="Proteomes" id="UP000324973">
    <property type="component" value="Unassembled WGS sequence"/>
</dbReference>
<comment type="caution">
    <text evidence="5">The sequence shown here is derived from an EMBL/GenBank/DDBJ whole genome shotgun (WGS) entry which is preliminary data.</text>
</comment>
<dbReference type="PROSITE" id="PS50893">
    <property type="entry name" value="ABC_TRANSPORTER_2"/>
    <property type="match status" value="1"/>
</dbReference>
<dbReference type="PANTHER" id="PTHR42711">
    <property type="entry name" value="ABC TRANSPORTER ATP-BINDING PROTEIN"/>
    <property type="match status" value="1"/>
</dbReference>
<keyword evidence="6" id="KW-1185">Reference proteome</keyword>
<name>A0A5D4XR39_9GAMM</name>
<dbReference type="PANTHER" id="PTHR42711:SF17">
    <property type="entry name" value="ABC TRANSPORTER ATP-BINDING PROTEIN"/>
    <property type="match status" value="1"/>
</dbReference>
<reference evidence="5 6" key="1">
    <citation type="submission" date="2019-08" db="EMBL/GenBank/DDBJ databases">
        <title>Luteimonas viscosus sp. nov., isolated from soil of a sunflower field.</title>
        <authorList>
            <person name="Jianli Z."/>
            <person name="Ying Z."/>
        </authorList>
    </citation>
    <scope>NUCLEOTIDE SEQUENCE [LARGE SCALE GENOMIC DNA]</scope>
    <source>
        <strain evidence="5 6">XBU10</strain>
    </source>
</reference>
<accession>A0A5D4XR39</accession>
<gene>
    <name evidence="5" type="ORF">FZO89_12640</name>
</gene>
<organism evidence="5 6">
    <name type="scientific">Luteimonas viscosa</name>
    <dbReference type="NCBI Taxonomy" id="1132694"/>
    <lineage>
        <taxon>Bacteria</taxon>
        <taxon>Pseudomonadati</taxon>
        <taxon>Pseudomonadota</taxon>
        <taxon>Gammaproteobacteria</taxon>
        <taxon>Lysobacterales</taxon>
        <taxon>Lysobacteraceae</taxon>
        <taxon>Luteimonas</taxon>
    </lineage>
</organism>
<dbReference type="Gene3D" id="3.40.50.300">
    <property type="entry name" value="P-loop containing nucleotide triphosphate hydrolases"/>
    <property type="match status" value="1"/>
</dbReference>
<evidence type="ECO:0000256" key="2">
    <source>
        <dbReference type="ARBA" id="ARBA00022741"/>
    </source>
</evidence>
<evidence type="ECO:0000256" key="3">
    <source>
        <dbReference type="ARBA" id="ARBA00022840"/>
    </source>
</evidence>
<dbReference type="InterPro" id="IPR003593">
    <property type="entry name" value="AAA+_ATPase"/>
</dbReference>
<evidence type="ECO:0000313" key="5">
    <source>
        <dbReference type="EMBL" id="TYT27039.1"/>
    </source>
</evidence>
<dbReference type="CDD" id="cd03230">
    <property type="entry name" value="ABC_DR_subfamily_A"/>
    <property type="match status" value="1"/>
</dbReference>
<dbReference type="GO" id="GO:0016887">
    <property type="term" value="F:ATP hydrolysis activity"/>
    <property type="evidence" value="ECO:0007669"/>
    <property type="project" value="InterPro"/>
</dbReference>
<sequence length="302" mass="31938">MADTPPPLARLEGVRKRYGDTPALDGIDLSLHAGQVTALLGANGAGKSTAVGLLLGLLSADAGDVSVFGQAPGSAAVRRQCGAMLQSAGIPERLRVRELLELVRAGYPRPRSIVDCVALAGLDGLLERRYGRLSGGQQRRVQFALAICGRPRLLFLDEPTTGLDIEARQGLWSAVRELVADGSAVLLTTHYLEEAEALSDRVAVLDAGRMLAQGSVGEIRARVSLRRIRCVSSLPAGAVAQWPGVREAVREGDALSIAAEPAEPVVRRLLEADPALRDLEIRRAGLADAFLALTRPALQEAA</sequence>
<dbReference type="InterPro" id="IPR003439">
    <property type="entry name" value="ABC_transporter-like_ATP-bd"/>
</dbReference>
<protein>
    <submittedName>
        <fullName evidence="5">ABC transporter ATP-binding protein</fullName>
    </submittedName>
</protein>
<dbReference type="RefSeq" id="WP_149103592.1">
    <property type="nucleotide sequence ID" value="NZ_VTFT01000001.1"/>
</dbReference>
<dbReference type="SUPFAM" id="SSF52540">
    <property type="entry name" value="P-loop containing nucleoside triphosphate hydrolases"/>
    <property type="match status" value="1"/>
</dbReference>
<evidence type="ECO:0000259" key="4">
    <source>
        <dbReference type="PROSITE" id="PS50893"/>
    </source>
</evidence>
<dbReference type="PROSITE" id="PS00211">
    <property type="entry name" value="ABC_TRANSPORTER_1"/>
    <property type="match status" value="1"/>
</dbReference>
<keyword evidence="3 5" id="KW-0067">ATP-binding</keyword>
<dbReference type="OrthoDB" id="9775490at2"/>
<dbReference type="InterPro" id="IPR027417">
    <property type="entry name" value="P-loop_NTPase"/>
</dbReference>
<proteinExistence type="predicted"/>
<dbReference type="InterPro" id="IPR017871">
    <property type="entry name" value="ABC_transporter-like_CS"/>
</dbReference>
<dbReference type="SMART" id="SM00382">
    <property type="entry name" value="AAA"/>
    <property type="match status" value="1"/>
</dbReference>